<dbReference type="Proteomes" id="UP000887578">
    <property type="component" value="Unplaced"/>
</dbReference>
<sequence length="162" mass="18583">MATAVSKERLSIQTMQEKCDDNSWHYYYFTGYCYKILSTCQSWDSAKIACNSLYSELASIHSEKENLFVGSLIPFNFSSGSVFDRQNNYASIGMFTEVNYPPKWQWTDKSAFDFSIYDGYKRDRYNCGVIINGPYFNNPVGAWSKAICDYPSGYAVCKKSSF</sequence>
<evidence type="ECO:0000313" key="2">
    <source>
        <dbReference type="Proteomes" id="UP000887578"/>
    </source>
</evidence>
<dbReference type="SUPFAM" id="SSF56436">
    <property type="entry name" value="C-type lectin-like"/>
    <property type="match status" value="1"/>
</dbReference>
<dbReference type="PANTHER" id="PTHR22803">
    <property type="entry name" value="MANNOSE, PHOSPHOLIPASE, LECTIN RECEPTOR RELATED"/>
    <property type="match status" value="1"/>
</dbReference>
<reference evidence="3" key="1">
    <citation type="submission" date="2022-11" db="UniProtKB">
        <authorList>
            <consortium name="WormBaseParasite"/>
        </authorList>
    </citation>
    <scope>IDENTIFICATION</scope>
</reference>
<dbReference type="Gene3D" id="3.10.100.10">
    <property type="entry name" value="Mannose-Binding Protein A, subunit A"/>
    <property type="match status" value="1"/>
</dbReference>
<dbReference type="InterPro" id="IPR016187">
    <property type="entry name" value="CTDL_fold"/>
</dbReference>
<evidence type="ECO:0000259" key="1">
    <source>
        <dbReference type="PROSITE" id="PS50041"/>
    </source>
</evidence>
<dbReference type="SMART" id="SM00034">
    <property type="entry name" value="CLECT"/>
    <property type="match status" value="1"/>
</dbReference>
<keyword evidence="2" id="KW-1185">Reference proteome</keyword>
<dbReference type="WBParaSite" id="PDA_v2.g16391.t1">
    <property type="protein sequence ID" value="PDA_v2.g16391.t1"/>
    <property type="gene ID" value="PDA_v2.g16391"/>
</dbReference>
<dbReference type="InterPro" id="IPR016186">
    <property type="entry name" value="C-type_lectin-like/link_sf"/>
</dbReference>
<proteinExistence type="predicted"/>
<protein>
    <submittedName>
        <fullName evidence="3">C-type lectin domain-containing protein</fullName>
    </submittedName>
</protein>
<dbReference type="PROSITE" id="PS50041">
    <property type="entry name" value="C_TYPE_LECTIN_2"/>
    <property type="match status" value="1"/>
</dbReference>
<dbReference type="AlphaFoldDB" id="A0A914PFB5"/>
<dbReference type="InterPro" id="IPR050111">
    <property type="entry name" value="C-type_lectin/snaclec_domain"/>
</dbReference>
<organism evidence="2 3">
    <name type="scientific">Panagrolaimus davidi</name>
    <dbReference type="NCBI Taxonomy" id="227884"/>
    <lineage>
        <taxon>Eukaryota</taxon>
        <taxon>Metazoa</taxon>
        <taxon>Ecdysozoa</taxon>
        <taxon>Nematoda</taxon>
        <taxon>Chromadorea</taxon>
        <taxon>Rhabditida</taxon>
        <taxon>Tylenchina</taxon>
        <taxon>Panagrolaimomorpha</taxon>
        <taxon>Panagrolaimoidea</taxon>
        <taxon>Panagrolaimidae</taxon>
        <taxon>Panagrolaimus</taxon>
    </lineage>
</organism>
<dbReference type="InterPro" id="IPR001304">
    <property type="entry name" value="C-type_lectin-like"/>
</dbReference>
<name>A0A914PFB5_9BILA</name>
<feature type="domain" description="C-type lectin" evidence="1">
    <location>
        <begin position="29"/>
        <end position="154"/>
    </location>
</feature>
<evidence type="ECO:0000313" key="3">
    <source>
        <dbReference type="WBParaSite" id="PDA_v2.g16391.t1"/>
    </source>
</evidence>
<accession>A0A914PFB5</accession>
<dbReference type="Pfam" id="PF00059">
    <property type="entry name" value="Lectin_C"/>
    <property type="match status" value="1"/>
</dbReference>